<dbReference type="Proteomes" id="UP001597506">
    <property type="component" value="Unassembled WGS sequence"/>
</dbReference>
<proteinExistence type="predicted"/>
<gene>
    <name evidence="1" type="ORF">ACFSUL_04720</name>
</gene>
<evidence type="ECO:0000313" key="2">
    <source>
        <dbReference type="Proteomes" id="UP001597506"/>
    </source>
</evidence>
<name>A0ABW5RPX4_9BACI</name>
<dbReference type="EMBL" id="JBHUMF010000011">
    <property type="protein sequence ID" value="MFD2680049.1"/>
    <property type="molecule type" value="Genomic_DNA"/>
</dbReference>
<dbReference type="RefSeq" id="WP_377933169.1">
    <property type="nucleotide sequence ID" value="NZ_JBHUMF010000011.1"/>
</dbReference>
<reference evidence="2" key="1">
    <citation type="journal article" date="2019" name="Int. J. Syst. Evol. Microbiol.">
        <title>The Global Catalogue of Microorganisms (GCM) 10K type strain sequencing project: providing services to taxonomists for standard genome sequencing and annotation.</title>
        <authorList>
            <consortium name="The Broad Institute Genomics Platform"/>
            <consortium name="The Broad Institute Genome Sequencing Center for Infectious Disease"/>
            <person name="Wu L."/>
            <person name="Ma J."/>
        </authorList>
    </citation>
    <scope>NUCLEOTIDE SEQUENCE [LARGE SCALE GENOMIC DNA]</scope>
    <source>
        <strain evidence="2">KCTC 3913</strain>
    </source>
</reference>
<evidence type="ECO:0000313" key="1">
    <source>
        <dbReference type="EMBL" id="MFD2680049.1"/>
    </source>
</evidence>
<accession>A0ABW5RPX4</accession>
<sequence>MEFGDIQKELKELIKEYSHHYDHHICKINRIDDKKYERLIEALVHLDRIQYLQGHKLVENVQDLKLVKK</sequence>
<keyword evidence="2" id="KW-1185">Reference proteome</keyword>
<comment type="caution">
    <text evidence="1">The sequence shown here is derived from an EMBL/GenBank/DDBJ whole genome shotgun (WGS) entry which is preliminary data.</text>
</comment>
<organism evidence="1 2">
    <name type="scientific">Bacillus seohaeanensis</name>
    <dbReference type="NCBI Taxonomy" id="284580"/>
    <lineage>
        <taxon>Bacteria</taxon>
        <taxon>Bacillati</taxon>
        <taxon>Bacillota</taxon>
        <taxon>Bacilli</taxon>
        <taxon>Bacillales</taxon>
        <taxon>Bacillaceae</taxon>
        <taxon>Bacillus</taxon>
    </lineage>
</organism>
<protein>
    <submittedName>
        <fullName evidence="1">Uncharacterized protein</fullName>
    </submittedName>
</protein>